<gene>
    <name evidence="4" type="ORF">PPRIM_AZ9-3.1.T0450083</name>
</gene>
<keyword evidence="1" id="KW-0547">Nucleotide-binding</keyword>
<name>A0A8S1LSV4_PARPR</name>
<protein>
    <recommendedName>
        <fullName evidence="3">6-phosphofructo-2-kinase domain-containing protein</fullName>
    </recommendedName>
</protein>
<sequence>MTKYQVISQRIQQFEIIKNIMQDSHKKQKTSYMYGRIASQREDLYIKETTQIFKIGQVIIVRFSTLENIEEKFVGQNVIRTFLIQKMNQCFEHQLGTKERNGCASMALNHLINYLNSDGEIAIFYGTNTTKQRRNMVQCQLLQQCQNVQTLWTISICDDIEVIQNNIKLTELNNPDYISMSSEKAPKDFLGRIKIYEEVYQKIDLDEKLSFIKLINIGEDIQIHKVKGYLFSKLRIKNQIHWLTSTMKRATHTADIVCNILRINYVNQRLQMKLMQCQNPLYMKLKDLENLYQLQDIRLFQDLFMLIFIEMRSQRFLNQRSQFMLLQNQHQLHIIVKKQEQKLIQKLEKENQLKKTQNLQDSKYQPRKKTIFYYDDIINQFYYYILSSNIFIQYQI</sequence>
<accession>A0A8S1LSV4</accession>
<dbReference type="InterPro" id="IPR013079">
    <property type="entry name" value="6Phosfructo_kin"/>
</dbReference>
<reference evidence="4" key="1">
    <citation type="submission" date="2021-01" db="EMBL/GenBank/DDBJ databases">
        <authorList>
            <consortium name="Genoscope - CEA"/>
            <person name="William W."/>
        </authorList>
    </citation>
    <scope>NUCLEOTIDE SEQUENCE</scope>
</reference>
<evidence type="ECO:0000256" key="2">
    <source>
        <dbReference type="ARBA" id="ARBA00022840"/>
    </source>
</evidence>
<evidence type="ECO:0000313" key="5">
    <source>
        <dbReference type="Proteomes" id="UP000688137"/>
    </source>
</evidence>
<comment type="caution">
    <text evidence="4">The sequence shown here is derived from an EMBL/GenBank/DDBJ whole genome shotgun (WGS) entry which is preliminary data.</text>
</comment>
<evidence type="ECO:0000256" key="1">
    <source>
        <dbReference type="ARBA" id="ARBA00022741"/>
    </source>
</evidence>
<keyword evidence="2" id="KW-0067">ATP-binding</keyword>
<dbReference type="Proteomes" id="UP000688137">
    <property type="component" value="Unassembled WGS sequence"/>
</dbReference>
<dbReference type="PANTHER" id="PTHR10606:SF44">
    <property type="entry name" value="6-PHOSPHOFRUCTO 2-KINASE_FRUCTOSE 2,6-BISPHOSPHATASE LONG FORM"/>
    <property type="match status" value="1"/>
</dbReference>
<dbReference type="GO" id="GO:0006000">
    <property type="term" value="P:fructose metabolic process"/>
    <property type="evidence" value="ECO:0007669"/>
    <property type="project" value="InterPro"/>
</dbReference>
<proteinExistence type="predicted"/>
<dbReference type="GO" id="GO:0006003">
    <property type="term" value="P:fructose 2,6-bisphosphate metabolic process"/>
    <property type="evidence" value="ECO:0007669"/>
    <property type="project" value="InterPro"/>
</dbReference>
<dbReference type="EMBL" id="CAJJDM010000045">
    <property type="protein sequence ID" value="CAD8070149.1"/>
    <property type="molecule type" value="Genomic_DNA"/>
</dbReference>
<dbReference type="GO" id="GO:0005524">
    <property type="term" value="F:ATP binding"/>
    <property type="evidence" value="ECO:0007669"/>
    <property type="project" value="UniProtKB-KW"/>
</dbReference>
<dbReference type="GO" id="GO:0003873">
    <property type="term" value="F:6-phosphofructo-2-kinase activity"/>
    <property type="evidence" value="ECO:0007669"/>
    <property type="project" value="InterPro"/>
</dbReference>
<feature type="domain" description="6-phosphofructo-2-kinase" evidence="3">
    <location>
        <begin position="94"/>
        <end position="234"/>
    </location>
</feature>
<evidence type="ECO:0000313" key="4">
    <source>
        <dbReference type="EMBL" id="CAD8070149.1"/>
    </source>
</evidence>
<dbReference type="InterPro" id="IPR003094">
    <property type="entry name" value="6Pfruct_kin"/>
</dbReference>
<organism evidence="4 5">
    <name type="scientific">Paramecium primaurelia</name>
    <dbReference type="NCBI Taxonomy" id="5886"/>
    <lineage>
        <taxon>Eukaryota</taxon>
        <taxon>Sar</taxon>
        <taxon>Alveolata</taxon>
        <taxon>Ciliophora</taxon>
        <taxon>Intramacronucleata</taxon>
        <taxon>Oligohymenophorea</taxon>
        <taxon>Peniculida</taxon>
        <taxon>Parameciidae</taxon>
        <taxon>Paramecium</taxon>
    </lineage>
</organism>
<dbReference type="Pfam" id="PF01591">
    <property type="entry name" value="6PF2K"/>
    <property type="match status" value="1"/>
</dbReference>
<dbReference type="GO" id="GO:0004331">
    <property type="term" value="F:fructose-2,6-bisphosphate 2-phosphatase activity"/>
    <property type="evidence" value="ECO:0007669"/>
    <property type="project" value="TreeGrafter"/>
</dbReference>
<dbReference type="AlphaFoldDB" id="A0A8S1LSV4"/>
<dbReference type="GO" id="GO:0005829">
    <property type="term" value="C:cytosol"/>
    <property type="evidence" value="ECO:0007669"/>
    <property type="project" value="TreeGrafter"/>
</dbReference>
<dbReference type="PANTHER" id="PTHR10606">
    <property type="entry name" value="6-PHOSPHOFRUCTO-2-KINASE/FRUCTOSE-2,6-BISPHOSPHATASE"/>
    <property type="match status" value="1"/>
</dbReference>
<keyword evidence="5" id="KW-1185">Reference proteome</keyword>
<evidence type="ECO:0000259" key="3">
    <source>
        <dbReference type="Pfam" id="PF01591"/>
    </source>
</evidence>